<sequence length="538" mass="58775">MRGQAGYWLVTSGAYVGGELAAEFGHLPPAFLPVGTARLYEYQLTRLAIGRPLYLTVPEGYTPPAEDRRRLEELDATLIHVPVGLTLGESVIYALNMISRPDQPVRILHGDTLFDAIDPALLDVIALSHATDGYGWAVASVASGRVLRLDSTPPGGSLSAERPVATGYFSFASSATLVRSLTRAGGDFIGGINLYAEQRSVAPLDAPGWLDFGNLQTFFRSRRTVTTARSFNSLRVDGRTVRKSSDDTAKMEAEAAWLRDIPTPLRVFSARLIDSGEVDGRAFYETEYHHVPTLSELFVFGTPGHLVWSQVLRSCEEFLTLCARHRGPGQGAALLQRLAVDKTAERLETFAAATGFDIRHPLSFGGRPFPSLLGIAEELSDVLRGAAERPSCVMHGDFCFSNILYDSRARRIRVIDPRGYIAAGEPGLYGDLRYDLAKLAHSILGRYDQIVAGRYSMSATDGYRLSLTLEQTPQQAWLQSALAEVTVDGVGATSTEVQAIMVGLFLSMLPLHADRPDRQRAFMANALRLFGAMHRVLA</sequence>
<dbReference type="EMBL" id="JAHYBZ010000004">
    <property type="protein sequence ID" value="MBW6398723.1"/>
    <property type="molecule type" value="Genomic_DNA"/>
</dbReference>
<feature type="domain" description="Aminoglycoside phosphotransferase" evidence="1">
    <location>
        <begin position="365"/>
        <end position="442"/>
    </location>
</feature>
<evidence type="ECO:0000259" key="1">
    <source>
        <dbReference type="Pfam" id="PF01636"/>
    </source>
</evidence>
<dbReference type="SUPFAM" id="SSF56112">
    <property type="entry name" value="Protein kinase-like (PK-like)"/>
    <property type="match status" value="1"/>
</dbReference>
<comment type="caution">
    <text evidence="2">The sequence shown here is derived from an EMBL/GenBank/DDBJ whole genome shotgun (WGS) entry which is preliminary data.</text>
</comment>
<reference evidence="2 3" key="1">
    <citation type="submission" date="2021-07" db="EMBL/GenBank/DDBJ databases">
        <authorList>
            <person name="So Y."/>
        </authorList>
    </citation>
    <scope>NUCLEOTIDE SEQUENCE [LARGE SCALE GENOMIC DNA]</scope>
    <source>
        <strain evidence="2 3">HJA6</strain>
    </source>
</reference>
<organism evidence="2 3">
    <name type="scientific">Roseomonas alba</name>
    <dbReference type="NCBI Taxonomy" id="2846776"/>
    <lineage>
        <taxon>Bacteria</taxon>
        <taxon>Pseudomonadati</taxon>
        <taxon>Pseudomonadota</taxon>
        <taxon>Alphaproteobacteria</taxon>
        <taxon>Acetobacterales</taxon>
        <taxon>Roseomonadaceae</taxon>
        <taxon>Roseomonas</taxon>
    </lineage>
</organism>
<dbReference type="Pfam" id="PF01636">
    <property type="entry name" value="APH"/>
    <property type="match status" value="1"/>
</dbReference>
<gene>
    <name evidence="2" type="ORF">KPL78_12740</name>
</gene>
<dbReference type="Proteomes" id="UP001196565">
    <property type="component" value="Unassembled WGS sequence"/>
</dbReference>
<dbReference type="InterPro" id="IPR002575">
    <property type="entry name" value="Aminoglycoside_PTrfase"/>
</dbReference>
<dbReference type="InterPro" id="IPR011009">
    <property type="entry name" value="Kinase-like_dom_sf"/>
</dbReference>
<accession>A0ABS7A980</accession>
<dbReference type="Gene3D" id="3.90.1200.10">
    <property type="match status" value="1"/>
</dbReference>
<evidence type="ECO:0000313" key="2">
    <source>
        <dbReference type="EMBL" id="MBW6398723.1"/>
    </source>
</evidence>
<name>A0ABS7A980_9PROT</name>
<proteinExistence type="predicted"/>
<dbReference type="RefSeq" id="WP_219763334.1">
    <property type="nucleotide sequence ID" value="NZ_JAHYBZ010000004.1"/>
</dbReference>
<dbReference type="InterPro" id="IPR029044">
    <property type="entry name" value="Nucleotide-diphossugar_trans"/>
</dbReference>
<keyword evidence="3" id="KW-1185">Reference proteome</keyword>
<dbReference type="SUPFAM" id="SSF53448">
    <property type="entry name" value="Nucleotide-diphospho-sugar transferases"/>
    <property type="match status" value="1"/>
</dbReference>
<protein>
    <submittedName>
        <fullName evidence="2">Aminoglycoside phosphotransferase family protein</fullName>
    </submittedName>
</protein>
<evidence type="ECO:0000313" key="3">
    <source>
        <dbReference type="Proteomes" id="UP001196565"/>
    </source>
</evidence>